<gene>
    <name evidence="2" type="ORF">BT96DRAFT_630947</name>
</gene>
<dbReference type="AlphaFoldDB" id="A0A6A4HSZ6"/>
<sequence>MDCSISNQAACLVLLVSQLPSTLALPVAVAFTIAPRTLGYMCGYVPTVKRSLESLEKTIGVMEDVLKNHSGNCVHNDDVQYRLKRLREQQNFLQARHRLLLGGDYASWKHSYFFSLWVLFQQVQKVRNQARSLRDVLLSDIETEYESRFNSDTSSDRKSCCV</sequence>
<evidence type="ECO:0000313" key="2">
    <source>
        <dbReference type="EMBL" id="KAE9400850.1"/>
    </source>
</evidence>
<protein>
    <recommendedName>
        <fullName evidence="4">Fungal N-terminal domain-containing protein</fullName>
    </recommendedName>
</protein>
<feature type="chain" id="PRO_5025485015" description="Fungal N-terminal domain-containing protein" evidence="1">
    <location>
        <begin position="25"/>
        <end position="162"/>
    </location>
</feature>
<organism evidence="2 3">
    <name type="scientific">Gymnopus androsaceus JB14</name>
    <dbReference type="NCBI Taxonomy" id="1447944"/>
    <lineage>
        <taxon>Eukaryota</taxon>
        <taxon>Fungi</taxon>
        <taxon>Dikarya</taxon>
        <taxon>Basidiomycota</taxon>
        <taxon>Agaricomycotina</taxon>
        <taxon>Agaricomycetes</taxon>
        <taxon>Agaricomycetidae</taxon>
        <taxon>Agaricales</taxon>
        <taxon>Marasmiineae</taxon>
        <taxon>Omphalotaceae</taxon>
        <taxon>Gymnopus</taxon>
    </lineage>
</organism>
<keyword evidence="3" id="KW-1185">Reference proteome</keyword>
<name>A0A6A4HSZ6_9AGAR</name>
<keyword evidence="1" id="KW-0732">Signal</keyword>
<accession>A0A6A4HSZ6</accession>
<proteinExistence type="predicted"/>
<evidence type="ECO:0008006" key="4">
    <source>
        <dbReference type="Google" id="ProtNLM"/>
    </source>
</evidence>
<dbReference type="Proteomes" id="UP000799118">
    <property type="component" value="Unassembled WGS sequence"/>
</dbReference>
<feature type="signal peptide" evidence="1">
    <location>
        <begin position="1"/>
        <end position="24"/>
    </location>
</feature>
<reference evidence="2" key="1">
    <citation type="journal article" date="2019" name="Environ. Microbiol.">
        <title>Fungal ecological strategies reflected in gene transcription - a case study of two litter decomposers.</title>
        <authorList>
            <person name="Barbi F."/>
            <person name="Kohler A."/>
            <person name="Barry K."/>
            <person name="Baskaran P."/>
            <person name="Daum C."/>
            <person name="Fauchery L."/>
            <person name="Ihrmark K."/>
            <person name="Kuo A."/>
            <person name="LaButti K."/>
            <person name="Lipzen A."/>
            <person name="Morin E."/>
            <person name="Grigoriev I.V."/>
            <person name="Henrissat B."/>
            <person name="Lindahl B."/>
            <person name="Martin F."/>
        </authorList>
    </citation>
    <scope>NUCLEOTIDE SEQUENCE</scope>
    <source>
        <strain evidence="2">JB14</strain>
    </source>
</reference>
<dbReference type="EMBL" id="ML769452">
    <property type="protein sequence ID" value="KAE9400850.1"/>
    <property type="molecule type" value="Genomic_DNA"/>
</dbReference>
<evidence type="ECO:0000256" key="1">
    <source>
        <dbReference type="SAM" id="SignalP"/>
    </source>
</evidence>
<evidence type="ECO:0000313" key="3">
    <source>
        <dbReference type="Proteomes" id="UP000799118"/>
    </source>
</evidence>